<reference evidence="2" key="1">
    <citation type="submission" date="2019-08" db="EMBL/GenBank/DDBJ databases">
        <title>The genome of the North American firefly Photinus pyralis.</title>
        <authorList>
            <consortium name="Photinus pyralis genome working group"/>
            <person name="Fallon T.R."/>
            <person name="Sander Lower S.E."/>
            <person name="Weng J.-K."/>
        </authorList>
    </citation>
    <scope>NUCLEOTIDE SEQUENCE</scope>
    <source>
        <strain evidence="2">TRF0915ILg1</strain>
        <tissue evidence="2">Whole body</tissue>
    </source>
</reference>
<dbReference type="OrthoDB" id="6770802at2759"/>
<dbReference type="EMBL" id="VTPC01003680">
    <property type="protein sequence ID" value="KAF2898139.1"/>
    <property type="molecule type" value="Genomic_DNA"/>
</dbReference>
<dbReference type="Proteomes" id="UP000801492">
    <property type="component" value="Unassembled WGS sequence"/>
</dbReference>
<accession>A0A8K0GFS8</accession>
<evidence type="ECO:0000256" key="1">
    <source>
        <dbReference type="SAM" id="MobiDB-lite"/>
    </source>
</evidence>
<evidence type="ECO:0000313" key="2">
    <source>
        <dbReference type="EMBL" id="KAF2898139.1"/>
    </source>
</evidence>
<feature type="region of interest" description="Disordered" evidence="1">
    <location>
        <begin position="1"/>
        <end position="34"/>
    </location>
</feature>
<evidence type="ECO:0000313" key="3">
    <source>
        <dbReference type="Proteomes" id="UP000801492"/>
    </source>
</evidence>
<feature type="compositionally biased region" description="Basic and acidic residues" evidence="1">
    <location>
        <begin position="1"/>
        <end position="13"/>
    </location>
</feature>
<dbReference type="AlphaFoldDB" id="A0A8K0GFS8"/>
<protein>
    <submittedName>
        <fullName evidence="2">Uncharacterized protein</fullName>
    </submittedName>
</protein>
<gene>
    <name evidence="2" type="ORF">ILUMI_08037</name>
</gene>
<name>A0A8K0GFS8_IGNLU</name>
<keyword evidence="3" id="KW-1185">Reference proteome</keyword>
<proteinExistence type="predicted"/>
<sequence length="200" mass="23077">MDSEHVVGDSDRGSRKRQRNTTSKERKKEISGCAGQNKNSHIVHMLMTWLHNEAPPIIKNITLYLSVGGHLYMPADRVFGSVVKNPEKYYELYSKIGLLRKLGTDWKIYNIKDALRSMNKIRGISEAKRILVKERQKLDNIKFPDVNLVHEIKHKKLWLLAVFAPDMNNHEDTNSQTEDDDEDVHEHVCECNEDDGGIKI</sequence>
<organism evidence="2 3">
    <name type="scientific">Ignelater luminosus</name>
    <name type="common">Cucubano</name>
    <name type="synonym">Pyrophorus luminosus</name>
    <dbReference type="NCBI Taxonomy" id="2038154"/>
    <lineage>
        <taxon>Eukaryota</taxon>
        <taxon>Metazoa</taxon>
        <taxon>Ecdysozoa</taxon>
        <taxon>Arthropoda</taxon>
        <taxon>Hexapoda</taxon>
        <taxon>Insecta</taxon>
        <taxon>Pterygota</taxon>
        <taxon>Neoptera</taxon>
        <taxon>Endopterygota</taxon>
        <taxon>Coleoptera</taxon>
        <taxon>Polyphaga</taxon>
        <taxon>Elateriformia</taxon>
        <taxon>Elateroidea</taxon>
        <taxon>Elateridae</taxon>
        <taxon>Agrypninae</taxon>
        <taxon>Pyrophorini</taxon>
        <taxon>Ignelater</taxon>
    </lineage>
</organism>
<comment type="caution">
    <text evidence="2">The sequence shown here is derived from an EMBL/GenBank/DDBJ whole genome shotgun (WGS) entry which is preliminary data.</text>
</comment>